<dbReference type="RefSeq" id="WP_043682755.1">
    <property type="nucleotide sequence ID" value="NZ_JACHIB010000017.1"/>
</dbReference>
<protein>
    <submittedName>
        <fullName evidence="2">Nucleoside-diphosphate-sugar epimerase</fullName>
    </submittedName>
</protein>
<dbReference type="Proteomes" id="UP000541136">
    <property type="component" value="Unassembled WGS sequence"/>
</dbReference>
<reference evidence="2 3" key="1">
    <citation type="submission" date="2020-08" db="EMBL/GenBank/DDBJ databases">
        <title>Genomic Encyclopedia of Type Strains, Phase IV (KMG-IV): sequencing the most valuable type-strain genomes for metagenomic binning, comparative biology and taxonomic classification.</title>
        <authorList>
            <person name="Goeker M."/>
        </authorList>
    </citation>
    <scope>NUCLEOTIDE SEQUENCE [LARGE SCALE GENOMIC DNA]</scope>
    <source>
        <strain evidence="2 3">DSM 12141</strain>
    </source>
</reference>
<evidence type="ECO:0000259" key="1">
    <source>
        <dbReference type="Pfam" id="PF01370"/>
    </source>
</evidence>
<proteinExistence type="predicted"/>
<name>A0A7W9WPV3_CASDE</name>
<comment type="caution">
    <text evidence="2">The sequence shown here is derived from an EMBL/GenBank/DDBJ whole genome shotgun (WGS) entry which is preliminary data.</text>
</comment>
<dbReference type="EMBL" id="JACHIB010000017">
    <property type="protein sequence ID" value="MBB6084844.1"/>
    <property type="molecule type" value="Genomic_DNA"/>
</dbReference>
<sequence>MSRCTVFGASGFIGRALTRALVDAGHEVHAPGRDERPDPAMDLGHVFYCIGMTADFRSRPFDTVRTHVSLLADLLERQRFQSMLYLSSTRVYAGSGRTHEDAPLAVNPGDPSDLYNLSKLAGEAICLHSGKPRCRVARLSNVVGVDPHSHNFHAELIREALSGRITLRSAPSSEKDYILLRDAVGLILRIGLHGEAPVYNVASGINLTHEHWCDTLARVTGCEVGRAPDAREYRFAPIDIVRIREEFGFAPAPVLATVPGLVEEFRKCLDQ</sequence>
<dbReference type="Gene3D" id="3.90.25.10">
    <property type="entry name" value="UDP-galactose 4-epimerase, domain 1"/>
    <property type="match status" value="1"/>
</dbReference>
<dbReference type="InterPro" id="IPR001509">
    <property type="entry name" value="Epimerase_deHydtase"/>
</dbReference>
<dbReference type="Pfam" id="PF01370">
    <property type="entry name" value="Epimerase"/>
    <property type="match status" value="2"/>
</dbReference>
<gene>
    <name evidence="2" type="ORF">HNR28_002892</name>
</gene>
<feature type="domain" description="NAD-dependent epimerase/dehydratase" evidence="1">
    <location>
        <begin position="51"/>
        <end position="202"/>
    </location>
</feature>
<evidence type="ECO:0000313" key="2">
    <source>
        <dbReference type="EMBL" id="MBB6084844.1"/>
    </source>
</evidence>
<dbReference type="InterPro" id="IPR050177">
    <property type="entry name" value="Lipid_A_modif_metabolic_enz"/>
</dbReference>
<dbReference type="CDD" id="cd08946">
    <property type="entry name" value="SDR_e"/>
    <property type="match status" value="1"/>
</dbReference>
<dbReference type="InterPro" id="IPR036291">
    <property type="entry name" value="NAD(P)-bd_dom_sf"/>
</dbReference>
<dbReference type="AlphaFoldDB" id="A0A7W9WPV3"/>
<evidence type="ECO:0000313" key="3">
    <source>
        <dbReference type="Proteomes" id="UP000541136"/>
    </source>
</evidence>
<dbReference type="PANTHER" id="PTHR43245">
    <property type="entry name" value="BIFUNCTIONAL POLYMYXIN RESISTANCE PROTEIN ARNA"/>
    <property type="match status" value="1"/>
</dbReference>
<organism evidence="2 3">
    <name type="scientific">Castellaniella defragrans</name>
    <name type="common">Alcaligenes defragrans</name>
    <dbReference type="NCBI Taxonomy" id="75697"/>
    <lineage>
        <taxon>Bacteria</taxon>
        <taxon>Pseudomonadati</taxon>
        <taxon>Pseudomonadota</taxon>
        <taxon>Betaproteobacteria</taxon>
        <taxon>Burkholderiales</taxon>
        <taxon>Alcaligenaceae</taxon>
        <taxon>Castellaniella</taxon>
    </lineage>
</organism>
<accession>A0A7W9WPV3</accession>
<feature type="domain" description="NAD-dependent epimerase/dehydratase" evidence="1">
    <location>
        <begin position="5"/>
        <end position="46"/>
    </location>
</feature>
<dbReference type="SUPFAM" id="SSF51735">
    <property type="entry name" value="NAD(P)-binding Rossmann-fold domains"/>
    <property type="match status" value="1"/>
</dbReference>
<dbReference type="Gene3D" id="3.40.50.720">
    <property type="entry name" value="NAD(P)-binding Rossmann-like Domain"/>
    <property type="match status" value="2"/>
</dbReference>